<proteinExistence type="predicted"/>
<keyword evidence="1" id="KW-1185">Reference proteome</keyword>
<dbReference type="WBParaSite" id="MBELARI_LOCUS11921">
    <property type="protein sequence ID" value="MBELARI_LOCUS11921"/>
    <property type="gene ID" value="MBELARI_LOCUS11921"/>
</dbReference>
<evidence type="ECO:0000313" key="1">
    <source>
        <dbReference type="Proteomes" id="UP000887575"/>
    </source>
</evidence>
<reference evidence="2" key="1">
    <citation type="submission" date="2024-02" db="UniProtKB">
        <authorList>
            <consortium name="WormBaseParasite"/>
        </authorList>
    </citation>
    <scope>IDENTIFICATION</scope>
</reference>
<sequence length="129" mass="14504">MQVQLVYRKNDEEPILLEMHGQLSSVDDLDGQDLGSLQWLSEKEAMLAIGAQIIRGKLIELENPLLLTKTSDLVGLQQTDNVQLEISHVITHKLLFNTKPCDIADTLMPRIEEKENGTLSQHSTQQSTQ</sequence>
<protein>
    <submittedName>
        <fullName evidence="2">Uncharacterized protein</fullName>
    </submittedName>
</protein>
<accession>A0AAF3ED70</accession>
<organism evidence="1 2">
    <name type="scientific">Mesorhabditis belari</name>
    <dbReference type="NCBI Taxonomy" id="2138241"/>
    <lineage>
        <taxon>Eukaryota</taxon>
        <taxon>Metazoa</taxon>
        <taxon>Ecdysozoa</taxon>
        <taxon>Nematoda</taxon>
        <taxon>Chromadorea</taxon>
        <taxon>Rhabditida</taxon>
        <taxon>Rhabditina</taxon>
        <taxon>Rhabditomorpha</taxon>
        <taxon>Rhabditoidea</taxon>
        <taxon>Rhabditidae</taxon>
        <taxon>Mesorhabditinae</taxon>
        <taxon>Mesorhabditis</taxon>
    </lineage>
</organism>
<dbReference type="Proteomes" id="UP000887575">
    <property type="component" value="Unassembled WGS sequence"/>
</dbReference>
<dbReference type="AlphaFoldDB" id="A0AAF3ED70"/>
<evidence type="ECO:0000313" key="2">
    <source>
        <dbReference type="WBParaSite" id="MBELARI_LOCUS11921"/>
    </source>
</evidence>
<name>A0AAF3ED70_9BILA</name>